<dbReference type="Proteomes" id="UP000639606">
    <property type="component" value="Unassembled WGS sequence"/>
</dbReference>
<protein>
    <submittedName>
        <fullName evidence="2">Uncharacterized protein</fullName>
    </submittedName>
</protein>
<keyword evidence="3" id="KW-1185">Reference proteome</keyword>
<comment type="caution">
    <text evidence="2">The sequence shown here is derived from an EMBL/GenBank/DDBJ whole genome shotgun (WGS) entry which is preliminary data.</text>
</comment>
<evidence type="ECO:0000256" key="1">
    <source>
        <dbReference type="SAM" id="Coils"/>
    </source>
</evidence>
<organism evidence="2 3">
    <name type="scientific">Saccharothrix coeruleofusca</name>
    <dbReference type="NCBI Taxonomy" id="33919"/>
    <lineage>
        <taxon>Bacteria</taxon>
        <taxon>Bacillati</taxon>
        <taxon>Actinomycetota</taxon>
        <taxon>Actinomycetes</taxon>
        <taxon>Pseudonocardiales</taxon>
        <taxon>Pseudonocardiaceae</taxon>
        <taxon>Saccharothrix</taxon>
    </lineage>
</organism>
<name>A0A918AJJ4_9PSEU</name>
<dbReference type="RefSeq" id="WP_189222476.1">
    <property type="nucleotide sequence ID" value="NZ_BMRG01000002.1"/>
</dbReference>
<evidence type="ECO:0000313" key="3">
    <source>
        <dbReference type="Proteomes" id="UP000639606"/>
    </source>
</evidence>
<dbReference type="AlphaFoldDB" id="A0A918AJJ4"/>
<sequence length="142" mass="15311">MAGEGGGMWAQAGERINFAAETVGEVAAGVAGAVWTNTTQTQFSIDINQAPKLIETLSQAIKELDKAYQKSTALRSIQSPGKDPYSGFTALAIRQSAGDEGGGYGWANREARKAFEHTIENIQKAIDEYRKTDDTAREALKQ</sequence>
<keyword evidence="1" id="KW-0175">Coiled coil</keyword>
<accession>A0A918AJJ4</accession>
<dbReference type="EMBL" id="BMRG01000002">
    <property type="protein sequence ID" value="GGP44976.1"/>
    <property type="molecule type" value="Genomic_DNA"/>
</dbReference>
<proteinExistence type="predicted"/>
<evidence type="ECO:0000313" key="2">
    <source>
        <dbReference type="EMBL" id="GGP44976.1"/>
    </source>
</evidence>
<reference evidence="2" key="1">
    <citation type="journal article" date="2014" name="Int. J. Syst. Evol. Microbiol.">
        <title>Complete genome sequence of Corynebacterium casei LMG S-19264T (=DSM 44701T), isolated from a smear-ripened cheese.</title>
        <authorList>
            <consortium name="US DOE Joint Genome Institute (JGI-PGF)"/>
            <person name="Walter F."/>
            <person name="Albersmeier A."/>
            <person name="Kalinowski J."/>
            <person name="Ruckert C."/>
        </authorList>
    </citation>
    <scope>NUCLEOTIDE SEQUENCE</scope>
    <source>
        <strain evidence="2">JCM 3313</strain>
    </source>
</reference>
<gene>
    <name evidence="2" type="ORF">GCM10010185_15950</name>
</gene>
<reference evidence="2" key="2">
    <citation type="submission" date="2020-09" db="EMBL/GenBank/DDBJ databases">
        <authorList>
            <person name="Sun Q."/>
            <person name="Ohkuma M."/>
        </authorList>
    </citation>
    <scope>NUCLEOTIDE SEQUENCE</scope>
    <source>
        <strain evidence="2">JCM 3313</strain>
    </source>
</reference>
<feature type="coiled-coil region" evidence="1">
    <location>
        <begin position="112"/>
        <end position="142"/>
    </location>
</feature>